<evidence type="ECO:0000256" key="3">
    <source>
        <dbReference type="ARBA" id="ARBA00023242"/>
    </source>
</evidence>
<dbReference type="Pfam" id="PF00439">
    <property type="entry name" value="Bromodomain"/>
    <property type="match status" value="1"/>
</dbReference>
<dbReference type="PRINTS" id="PR00503">
    <property type="entry name" value="BROMODOMAIN"/>
</dbReference>
<dbReference type="PANTHER" id="PTHR45915:SF1">
    <property type="entry name" value="BROMODOMAIN ADJACENT TO ZINC FINGER DOMAIN PROTEIN 2B"/>
    <property type="match status" value="1"/>
</dbReference>
<keyword evidence="5" id="KW-0732">Signal</keyword>
<keyword evidence="8" id="KW-1185">Reference proteome</keyword>
<dbReference type="InterPro" id="IPR001487">
    <property type="entry name" value="Bromodomain"/>
</dbReference>
<dbReference type="PROSITE" id="PS50014">
    <property type="entry name" value="BROMODOMAIN_2"/>
    <property type="match status" value="1"/>
</dbReference>
<evidence type="ECO:0000313" key="8">
    <source>
        <dbReference type="Proteomes" id="UP001476798"/>
    </source>
</evidence>
<feature type="signal peptide" evidence="5">
    <location>
        <begin position="1"/>
        <end position="22"/>
    </location>
</feature>
<protein>
    <recommendedName>
        <fullName evidence="6">Bromo domain-containing protein</fullName>
    </recommendedName>
</protein>
<feature type="chain" id="PRO_5045531716" description="Bromo domain-containing protein" evidence="5">
    <location>
        <begin position="23"/>
        <end position="458"/>
    </location>
</feature>
<reference evidence="7 8" key="1">
    <citation type="submission" date="2021-06" db="EMBL/GenBank/DDBJ databases">
        <authorList>
            <person name="Palmer J.M."/>
        </authorList>
    </citation>
    <scope>NUCLEOTIDE SEQUENCE [LARGE SCALE GENOMIC DNA]</scope>
    <source>
        <strain evidence="7 8">GA_2019</strain>
        <tissue evidence="7">Muscle</tissue>
    </source>
</reference>
<proteinExistence type="predicted"/>
<evidence type="ECO:0000256" key="2">
    <source>
        <dbReference type="ARBA" id="ARBA00023117"/>
    </source>
</evidence>
<evidence type="ECO:0000256" key="1">
    <source>
        <dbReference type="ARBA" id="ARBA00004123"/>
    </source>
</evidence>
<dbReference type="Gene3D" id="1.20.920.10">
    <property type="entry name" value="Bromodomain-like"/>
    <property type="match status" value="1"/>
</dbReference>
<dbReference type="EMBL" id="JAHRIO010042405">
    <property type="protein sequence ID" value="MEQ2172625.1"/>
    <property type="molecule type" value="Genomic_DNA"/>
</dbReference>
<keyword evidence="2 4" id="KW-0103">Bromodomain</keyword>
<dbReference type="SMART" id="SM00297">
    <property type="entry name" value="BROMO"/>
    <property type="match status" value="1"/>
</dbReference>
<accession>A0ABV0NMH9</accession>
<comment type="subcellular location">
    <subcellularLocation>
        <location evidence="1">Nucleus</location>
    </subcellularLocation>
</comment>
<dbReference type="SUPFAM" id="SSF47370">
    <property type="entry name" value="Bromodomain"/>
    <property type="match status" value="1"/>
</dbReference>
<name>A0ABV0NMH9_9TELE</name>
<organism evidence="7 8">
    <name type="scientific">Goodea atripinnis</name>
    <dbReference type="NCBI Taxonomy" id="208336"/>
    <lineage>
        <taxon>Eukaryota</taxon>
        <taxon>Metazoa</taxon>
        <taxon>Chordata</taxon>
        <taxon>Craniata</taxon>
        <taxon>Vertebrata</taxon>
        <taxon>Euteleostomi</taxon>
        <taxon>Actinopterygii</taxon>
        <taxon>Neopterygii</taxon>
        <taxon>Teleostei</taxon>
        <taxon>Neoteleostei</taxon>
        <taxon>Acanthomorphata</taxon>
        <taxon>Ovalentaria</taxon>
        <taxon>Atherinomorphae</taxon>
        <taxon>Cyprinodontiformes</taxon>
        <taxon>Goodeidae</taxon>
        <taxon>Goodea</taxon>
    </lineage>
</organism>
<keyword evidence="3" id="KW-0539">Nucleus</keyword>
<dbReference type="InterPro" id="IPR036427">
    <property type="entry name" value="Bromodomain-like_sf"/>
</dbReference>
<gene>
    <name evidence="7" type="ORF">GOODEAATRI_023021</name>
</gene>
<evidence type="ECO:0000259" key="6">
    <source>
        <dbReference type="PROSITE" id="PS50014"/>
    </source>
</evidence>
<evidence type="ECO:0000256" key="5">
    <source>
        <dbReference type="SAM" id="SignalP"/>
    </source>
</evidence>
<feature type="non-terminal residue" evidence="7">
    <location>
        <position position="1"/>
    </location>
</feature>
<dbReference type="Proteomes" id="UP001476798">
    <property type="component" value="Unassembled WGS sequence"/>
</dbReference>
<feature type="domain" description="Bromo" evidence="6">
    <location>
        <begin position="368"/>
        <end position="438"/>
    </location>
</feature>
<evidence type="ECO:0000313" key="7">
    <source>
        <dbReference type="EMBL" id="MEQ2172625.1"/>
    </source>
</evidence>
<comment type="caution">
    <text evidence="7">The sequence shown here is derived from an EMBL/GenBank/DDBJ whole genome shotgun (WGS) entry which is preliminary data.</text>
</comment>
<sequence>YKSKSMIEFFVFMLHVPYLAKCLSFTGWEEFEKEGGRQRASVCVKEEQQEEISEPRTENVKTKAGCQQNNDGVLLQKSLSKLSEVLEAATMDRDSNINLQKIHPTEGSVTEPFQSYFTPQTDKTSVSSMLSAAQLENNCLTCSPPSILPYDQPSSILGEKNSEWFSLLPRSPCDGSYVISNTSRPAFCSSSPLVRTKPSLFLFSNTQKKNTKAGNNRLQSAVSEEAEGNRDEDLCLADCNSVNKSETTEPLSNKPTCASFPAQEVAKTQDFICPQPVPEGKSETFLGWMPCKPQSEGEDLVCFEHKPSSSVSVENKKLREMQQENLPDFLMQRSNNRLDIAIILILSPSRNKEEVATGMRQVLLADLEAHQDAWPFLSPVRHKSVPGYRKVIKKPMDFSTIKEKLTNNLYLNLENFIVDVNLVFDNCQRFNEDDSEIGRAGHRMRRFFDKRWTELLHF</sequence>
<evidence type="ECO:0000256" key="4">
    <source>
        <dbReference type="PROSITE-ProRule" id="PRU00035"/>
    </source>
</evidence>
<dbReference type="PANTHER" id="PTHR45915">
    <property type="entry name" value="TRANSCRIPTION INTERMEDIARY FACTOR"/>
    <property type="match status" value="1"/>
</dbReference>